<accession>A0A3B0Y4H1</accession>
<proteinExistence type="predicted"/>
<sequence length="112" mass="12483">MLLKDRFLNAIIAGDLGKRDEYGDIVVELSEVREYFSDIKTSYVGSFLPASTVEAGRTEATSKRFLFRIGYGIYRVHPDAIAGSDQQQNTSTILDLIRTGLSQLRVVPPSKK</sequence>
<reference evidence="1" key="1">
    <citation type="submission" date="2018-06" db="EMBL/GenBank/DDBJ databases">
        <authorList>
            <person name="Zhirakovskaya E."/>
        </authorList>
    </citation>
    <scope>NUCLEOTIDE SEQUENCE</scope>
</reference>
<evidence type="ECO:0000313" key="1">
    <source>
        <dbReference type="EMBL" id="VAW69069.1"/>
    </source>
</evidence>
<dbReference type="EMBL" id="UOFJ01000394">
    <property type="protein sequence ID" value="VAW69069.1"/>
    <property type="molecule type" value="Genomic_DNA"/>
</dbReference>
<gene>
    <name evidence="1" type="ORF">MNBD_GAMMA10-545</name>
</gene>
<name>A0A3B0Y4H1_9ZZZZ</name>
<dbReference type="AlphaFoldDB" id="A0A3B0Y4H1"/>
<protein>
    <submittedName>
        <fullName evidence="1">Uncharacterized protein</fullName>
    </submittedName>
</protein>
<organism evidence="1">
    <name type="scientific">hydrothermal vent metagenome</name>
    <dbReference type="NCBI Taxonomy" id="652676"/>
    <lineage>
        <taxon>unclassified sequences</taxon>
        <taxon>metagenomes</taxon>
        <taxon>ecological metagenomes</taxon>
    </lineage>
</organism>